<keyword evidence="2" id="KW-1185">Reference proteome</keyword>
<dbReference type="Proteomes" id="UP000296469">
    <property type="component" value="Chromosome"/>
</dbReference>
<dbReference type="RefSeq" id="WP_135971966.1">
    <property type="nucleotide sequence ID" value="NZ_CP039291.1"/>
</dbReference>
<protein>
    <submittedName>
        <fullName evidence="1">Uncharacterized protein</fullName>
    </submittedName>
</protein>
<evidence type="ECO:0000313" key="1">
    <source>
        <dbReference type="EMBL" id="QCB94230.1"/>
    </source>
</evidence>
<dbReference type="AlphaFoldDB" id="A0A4P7SJF7"/>
<dbReference type="EMBL" id="CP039291">
    <property type="protein sequence ID" value="QCB94230.1"/>
    <property type="molecule type" value="Genomic_DNA"/>
</dbReference>
<dbReference type="KEGG" id="celz:E5225_12330"/>
<dbReference type="OrthoDB" id="3259283at2"/>
<evidence type="ECO:0000313" key="2">
    <source>
        <dbReference type="Proteomes" id="UP000296469"/>
    </source>
</evidence>
<sequence length="319" mass="33869">MTVPGADQPAAFFDLPRAERVRAEQALSVEQYVDAYVVPFVEDAIASGKPVTFPVDPCTVPDDGVLARQLEVLTAHGLLVDRDVHEDGLWHAVRPEDRAASPALQWAGWCAEAATAVLGDDVAEPRLRSASAAAEGVLLGAYVVTVGVRAGGAWARVDGFGLPPVELSAEGEDVSAAVRDVLVQARDRAAATLPDAYLARYRRDPRGAGVAVRGYEPDPGLPGLEAALTRFLGEDWAVLGRRQDEDVAGLALGVRHRFSAHLAVRGPERALARSVDVGADRHLYALFGGRIPLDSAPVSVERAVAELAEWVTLRTGAAR</sequence>
<gene>
    <name evidence="1" type="ORF">E5225_12330</name>
</gene>
<accession>A0A4P7SJF7</accession>
<name>A0A4P7SJF7_9CELL</name>
<proteinExistence type="predicted"/>
<reference evidence="1 2" key="1">
    <citation type="submission" date="2019-04" db="EMBL/GenBank/DDBJ databases">
        <title>Isolation and identification of Cellulomonas shaoxiangyii sp. Nov. isolated from feces of the Tibetan antelopes (Pantholops hodgsonii) in the Qinghai-Tibet plateau of China.</title>
        <authorList>
            <person name="Tian Z."/>
        </authorList>
    </citation>
    <scope>NUCLEOTIDE SEQUENCE [LARGE SCALE GENOMIC DNA]</scope>
    <source>
        <strain evidence="1 2">Z28</strain>
    </source>
</reference>
<organism evidence="1 2">
    <name type="scientific">Cellulomonas shaoxiangyii</name>
    <dbReference type="NCBI Taxonomy" id="2566013"/>
    <lineage>
        <taxon>Bacteria</taxon>
        <taxon>Bacillati</taxon>
        <taxon>Actinomycetota</taxon>
        <taxon>Actinomycetes</taxon>
        <taxon>Micrococcales</taxon>
        <taxon>Cellulomonadaceae</taxon>
        <taxon>Cellulomonas</taxon>
    </lineage>
</organism>